<organism evidence="2 3">
    <name type="scientific">Paracoccus alcaliphilus</name>
    <dbReference type="NCBI Taxonomy" id="34002"/>
    <lineage>
        <taxon>Bacteria</taxon>
        <taxon>Pseudomonadati</taxon>
        <taxon>Pseudomonadota</taxon>
        <taxon>Alphaproteobacteria</taxon>
        <taxon>Rhodobacterales</taxon>
        <taxon>Paracoccaceae</taxon>
        <taxon>Paracoccus</taxon>
    </lineage>
</organism>
<gene>
    <name evidence="2" type="ORF">SAMN04489859_10676</name>
</gene>
<accession>A0A1H8NQG9</accession>
<name>A0A1H8NQG9_9RHOB</name>
<reference evidence="2 3" key="1">
    <citation type="submission" date="2016-10" db="EMBL/GenBank/DDBJ databases">
        <authorList>
            <person name="de Groot N.N."/>
        </authorList>
    </citation>
    <scope>NUCLEOTIDE SEQUENCE [LARGE SCALE GENOMIC DNA]</scope>
    <source>
        <strain evidence="2 3">DSM 8512</strain>
    </source>
</reference>
<dbReference type="STRING" id="34002.SAMN04489859_10676"/>
<sequence length="650" mass="71821">MKFLWTTPAYSKKNFHLLCIAEPVSKLFPRLRPVDRETLPSLLSRLAASKGVKAPDLALDMGFSFKRLLTQDDEALERLQGWGKLSDDELAQLRSWTGAHAGKVTTLFRGEVFGSRALCSPVVRGCPICLQEDSAAHPGDPLAAMAMRGHWQLREVTICLRHLHPLVALWEEDDPVKRLDIQSQLGRIADYILDGSLRQSQLIPSTYDVWLDHRLETGEDPTRLARHTLYAATVFCRLFGGELLRPRDIGYRQAEVDLRAAQAAGFEQARQGEAAIRQALEELAVTASRALVEAPTAFGWLFVKLSHDYRDLREFDIFRDILREVILSVWPVAAGEFLLCREVSERRLHSVRTASLETGVGEVALEQFLTEAGAFTPGDDRPRSRRTFPANIYAPLLAEVASLVTAISLAQAMGASKGEVEALIRGGVLTPRTQNASIKLKWRIQDGLALNAELQALAVPIPSGGQGWERLQAASARAHMPVGDIISAIRAGELQVGRVAADEGYHGFSVLKSSVDRWRKARADHAMRAVDALPGVMSAAEFARSIGFRDKGRIEALIEAGHAEALETLHPVTRRTQLRMTEAHIASFHEKFLTLTTMQTETGLHRNSILSLLRTASVGVFAPEGLDFGPIYLRQEAMPVLLTASGREKR</sequence>
<proteinExistence type="predicted"/>
<dbReference type="RefSeq" id="WP_090617648.1">
    <property type="nucleotide sequence ID" value="NZ_CP067124.1"/>
</dbReference>
<keyword evidence="3" id="KW-1185">Reference proteome</keyword>
<dbReference type="AlphaFoldDB" id="A0A1H8NQG9"/>
<evidence type="ECO:0000313" key="2">
    <source>
        <dbReference type="EMBL" id="SEO31608.1"/>
    </source>
</evidence>
<dbReference type="EMBL" id="FODE01000067">
    <property type="protein sequence ID" value="SEO31608.1"/>
    <property type="molecule type" value="Genomic_DNA"/>
</dbReference>
<feature type="domain" description="TniQ" evidence="1">
    <location>
        <begin position="30"/>
        <end position="165"/>
    </location>
</feature>
<dbReference type="OrthoDB" id="7595282at2"/>
<dbReference type="InterPro" id="IPR009492">
    <property type="entry name" value="TniQ"/>
</dbReference>
<protein>
    <submittedName>
        <fullName evidence="2">TniQ protein</fullName>
    </submittedName>
</protein>
<evidence type="ECO:0000313" key="3">
    <source>
        <dbReference type="Proteomes" id="UP000199054"/>
    </source>
</evidence>
<dbReference type="Proteomes" id="UP000199054">
    <property type="component" value="Unassembled WGS sequence"/>
</dbReference>
<evidence type="ECO:0000259" key="1">
    <source>
        <dbReference type="Pfam" id="PF06527"/>
    </source>
</evidence>
<dbReference type="Pfam" id="PF06527">
    <property type="entry name" value="TniQ"/>
    <property type="match status" value="1"/>
</dbReference>